<proteinExistence type="predicted"/>
<feature type="compositionally biased region" description="Polar residues" evidence="1">
    <location>
        <begin position="508"/>
        <end position="518"/>
    </location>
</feature>
<dbReference type="Proteomes" id="UP000075714">
    <property type="component" value="Unassembled WGS sequence"/>
</dbReference>
<feature type="region of interest" description="Disordered" evidence="1">
    <location>
        <begin position="458"/>
        <end position="485"/>
    </location>
</feature>
<keyword evidence="3" id="KW-1185">Reference proteome</keyword>
<feature type="compositionally biased region" description="Low complexity" evidence="1">
    <location>
        <begin position="217"/>
        <end position="228"/>
    </location>
</feature>
<protein>
    <submittedName>
        <fullName evidence="2">Uncharacterized protein</fullName>
    </submittedName>
</protein>
<gene>
    <name evidence="2" type="ORF">GPECTOR_36g131</name>
</gene>
<evidence type="ECO:0000313" key="2">
    <source>
        <dbReference type="EMBL" id="KXZ47280.1"/>
    </source>
</evidence>
<feature type="region of interest" description="Disordered" evidence="1">
    <location>
        <begin position="34"/>
        <end position="55"/>
    </location>
</feature>
<feature type="region of interest" description="Disordered" evidence="1">
    <location>
        <begin position="508"/>
        <end position="580"/>
    </location>
</feature>
<feature type="compositionally biased region" description="Low complexity" evidence="1">
    <location>
        <begin position="343"/>
        <end position="375"/>
    </location>
</feature>
<evidence type="ECO:0000313" key="3">
    <source>
        <dbReference type="Proteomes" id="UP000075714"/>
    </source>
</evidence>
<accession>A0A150GD60</accession>
<dbReference type="AlphaFoldDB" id="A0A150GD60"/>
<feature type="region of interest" description="Disordered" evidence="1">
    <location>
        <begin position="316"/>
        <end position="375"/>
    </location>
</feature>
<name>A0A150GD60_GONPE</name>
<feature type="region of interest" description="Disordered" evidence="1">
    <location>
        <begin position="135"/>
        <end position="154"/>
    </location>
</feature>
<organism evidence="2 3">
    <name type="scientific">Gonium pectorale</name>
    <name type="common">Green alga</name>
    <dbReference type="NCBI Taxonomy" id="33097"/>
    <lineage>
        <taxon>Eukaryota</taxon>
        <taxon>Viridiplantae</taxon>
        <taxon>Chlorophyta</taxon>
        <taxon>core chlorophytes</taxon>
        <taxon>Chlorophyceae</taxon>
        <taxon>CS clade</taxon>
        <taxon>Chlamydomonadales</taxon>
        <taxon>Volvocaceae</taxon>
        <taxon>Gonium</taxon>
    </lineage>
</organism>
<sequence>MAKSYQAVAHQKDDQVKALTREMEQLRRKLQIMEAQQRRPDQGAFPSRPAPFGQAPHTANAAVARAAAAAVANAAAGRVDLHGDDAVVLRASNPQSIFRAAMLRYGSMTPASMHAPPHDSSAAAVAAAALHAGRAVPPAGHPHAQGGPTSMDVRDEHADADAADAGKGKGKRGKQGFGKALKKLLKVKAWRSGSNQAGDVSMSGAAPVPAPTPAAPAPSQAAQQHAVAAAANATAPTAPLPAYHRLWGAADATAFDDGGHYPGREQPDACPGVMQAPPLSVGGTPSMTMLFAPPVSSGRHNFVTLPSRYLGAVHPDATPIQGAAPNADRAPQPHLQPKHIHPQAAAQPQLQAAGQQRAAQGLQPRTRDPSAASGVSASAGAVAGLDAVAAALQGSDLAYGRHGSSGADLFTPQALVALRAQVQAAHPNAHPDAVTYAIAQALLAPASAIGPGAAAASAPAAATSGPEPSALQPAAGPVAAAKQGQGKVASEGGNVWAMLVQRSNIGQVSQRLTTSTPGSRRATDGSGAGSHGGASSSAPMSTAGAPPTEDIALGSRRQSWGSEHEQWGSSAGGASVTQRSGAPSAAVCGCACLLTATI</sequence>
<reference evidence="3" key="1">
    <citation type="journal article" date="2016" name="Nat. Commun.">
        <title>The Gonium pectorale genome demonstrates co-option of cell cycle regulation during the evolution of multicellularity.</title>
        <authorList>
            <person name="Hanschen E.R."/>
            <person name="Marriage T.N."/>
            <person name="Ferris P.J."/>
            <person name="Hamaji T."/>
            <person name="Toyoda A."/>
            <person name="Fujiyama A."/>
            <person name="Neme R."/>
            <person name="Noguchi H."/>
            <person name="Minakuchi Y."/>
            <person name="Suzuki M."/>
            <person name="Kawai-Toyooka H."/>
            <person name="Smith D.R."/>
            <person name="Sparks H."/>
            <person name="Anderson J."/>
            <person name="Bakaric R."/>
            <person name="Luria V."/>
            <person name="Karger A."/>
            <person name="Kirschner M.W."/>
            <person name="Durand P.M."/>
            <person name="Michod R.E."/>
            <person name="Nozaki H."/>
            <person name="Olson B.J."/>
        </authorList>
    </citation>
    <scope>NUCLEOTIDE SEQUENCE [LARGE SCALE GENOMIC DNA]</scope>
    <source>
        <strain evidence="3">NIES-2863</strain>
    </source>
</reference>
<feature type="compositionally biased region" description="Low complexity" evidence="1">
    <location>
        <begin position="135"/>
        <end position="148"/>
    </location>
</feature>
<comment type="caution">
    <text evidence="2">The sequence shown here is derived from an EMBL/GenBank/DDBJ whole genome shotgun (WGS) entry which is preliminary data.</text>
</comment>
<dbReference type="OrthoDB" id="553409at2759"/>
<feature type="region of interest" description="Disordered" evidence="1">
    <location>
        <begin position="193"/>
        <end position="228"/>
    </location>
</feature>
<dbReference type="STRING" id="33097.A0A150GD60"/>
<dbReference type="EMBL" id="LSYV01000037">
    <property type="protein sequence ID" value="KXZ47280.1"/>
    <property type="molecule type" value="Genomic_DNA"/>
</dbReference>
<evidence type="ECO:0000256" key="1">
    <source>
        <dbReference type="SAM" id="MobiDB-lite"/>
    </source>
</evidence>